<evidence type="ECO:0000259" key="10">
    <source>
        <dbReference type="PROSITE" id="PS51005"/>
    </source>
</evidence>
<dbReference type="InterPro" id="IPR003441">
    <property type="entry name" value="NAC-dom"/>
</dbReference>
<evidence type="ECO:0000256" key="2">
    <source>
        <dbReference type="ARBA" id="ARBA00023015"/>
    </source>
</evidence>
<sequence>MSIYPGSVSEINSDIPELKGDNYKVWRERVLLQLGWMDIDYAIRKDEPPSITEASSPDKVDLYEKWERSNRLSVMFIKTKICASIRGSVDKHNNVRDLLKAIDEQFAHSEKALASTLIMEFSSMRHNGLKGVRDYIMHMRDIAAKLKDLEVTMSETFLVHFILCTLPSQYGPFKISYNTHKDKWSINELMTMCVQEEGRLRMEEGEKVNLTTASSSKKNKGHHKGKEKVSTSLGIKKESTCYFCKKKGHMKKDCLKFKAWLEKKDSHDLIDAKLEEYRLCGSKHCPSCGHKLQAKPDWVGLPAGVKFDPTDQELIEHLEAKVEVNESKSHPLIDEFIPTIDGEDGICYTHPEKLPGVTKDGLSRHYFHRPSKAYTTGTRKRRKIQTECDLQGGETRWHKTGKTRPVMVNGKQKGCKKILVLYTNFGKDRKPEKTNWVMHQYHLGEHEEEREGELVVSKIFYQTQPRQCNLSDKTTNVNVSNNKEIININPQRSSQDLSTVNVVDVADHSIPSYTSSSAIDITGFKPDHFNFLTFRKPFDEGGNILGSGEKHDQHEVTPPLHHTSIDLLHDQDHHSFHGPTIMFPNHNFQQQEEASRLEELIMGCTSTDSKQDSSMTNPQESEWFKYSNFWPDPDNPDHHG</sequence>
<keyword evidence="6" id="KW-0539">Nucleus</keyword>
<dbReference type="InterPro" id="IPR036093">
    <property type="entry name" value="NAC_dom_sf"/>
</dbReference>
<evidence type="ECO:0000256" key="8">
    <source>
        <dbReference type="SAM" id="MobiDB-lite"/>
    </source>
</evidence>
<proteinExistence type="predicted"/>
<dbReference type="Gene3D" id="4.10.60.10">
    <property type="entry name" value="Zinc finger, CCHC-type"/>
    <property type="match status" value="1"/>
</dbReference>
<feature type="domain" description="CCHC-type" evidence="9">
    <location>
        <begin position="241"/>
        <end position="254"/>
    </location>
</feature>
<dbReference type="FunFam" id="2.170.150.80:FF:000001">
    <property type="entry name" value="NAC domain-containing protein 73"/>
    <property type="match status" value="1"/>
</dbReference>
<dbReference type="AlphaFoldDB" id="A0ABD3C2H9"/>
<keyword evidence="4" id="KW-0010">Activator</keyword>
<feature type="compositionally biased region" description="Polar residues" evidence="8">
    <location>
        <begin position="606"/>
        <end position="620"/>
    </location>
</feature>
<dbReference type="InterPro" id="IPR036875">
    <property type="entry name" value="Znf_CCHC_sf"/>
</dbReference>
<dbReference type="PANTHER" id="PTHR31079:SF31">
    <property type="entry name" value="NAC DOMAIN-CONTAINING PROTEIN 75"/>
    <property type="match status" value="1"/>
</dbReference>
<dbReference type="PANTHER" id="PTHR31079">
    <property type="entry name" value="NAC DOMAIN-CONTAINING PROTEIN 73"/>
    <property type="match status" value="1"/>
</dbReference>
<dbReference type="GO" id="GO:0045893">
    <property type="term" value="P:positive regulation of DNA-templated transcription"/>
    <property type="evidence" value="ECO:0007669"/>
    <property type="project" value="UniProtKB-ARBA"/>
</dbReference>
<dbReference type="EMBL" id="JAVIJP010000054">
    <property type="protein sequence ID" value="KAL3623688.1"/>
    <property type="molecule type" value="Genomic_DNA"/>
</dbReference>
<evidence type="ECO:0000256" key="4">
    <source>
        <dbReference type="ARBA" id="ARBA00023159"/>
    </source>
</evidence>
<comment type="caution">
    <text evidence="11">The sequence shown here is derived from an EMBL/GenBank/DDBJ whole genome shotgun (WGS) entry which is preliminary data.</text>
</comment>
<evidence type="ECO:0000256" key="5">
    <source>
        <dbReference type="ARBA" id="ARBA00023163"/>
    </source>
</evidence>
<dbReference type="SUPFAM" id="SSF57756">
    <property type="entry name" value="Retrovirus zinc finger-like domains"/>
    <property type="match status" value="1"/>
</dbReference>
<feature type="domain" description="NAC" evidence="10">
    <location>
        <begin position="301"/>
        <end position="462"/>
    </location>
</feature>
<dbReference type="SMART" id="SM00343">
    <property type="entry name" value="ZnF_C2HC"/>
    <property type="match status" value="1"/>
</dbReference>
<dbReference type="InterPro" id="IPR044799">
    <property type="entry name" value="SOG1-like"/>
</dbReference>
<dbReference type="Proteomes" id="UP001632038">
    <property type="component" value="Unassembled WGS sequence"/>
</dbReference>
<dbReference type="Gene3D" id="2.170.150.80">
    <property type="entry name" value="NAC domain"/>
    <property type="match status" value="1"/>
</dbReference>
<organism evidence="11 12">
    <name type="scientific">Castilleja foliolosa</name>
    <dbReference type="NCBI Taxonomy" id="1961234"/>
    <lineage>
        <taxon>Eukaryota</taxon>
        <taxon>Viridiplantae</taxon>
        <taxon>Streptophyta</taxon>
        <taxon>Embryophyta</taxon>
        <taxon>Tracheophyta</taxon>
        <taxon>Spermatophyta</taxon>
        <taxon>Magnoliopsida</taxon>
        <taxon>eudicotyledons</taxon>
        <taxon>Gunneridae</taxon>
        <taxon>Pentapetalae</taxon>
        <taxon>asterids</taxon>
        <taxon>lamiids</taxon>
        <taxon>Lamiales</taxon>
        <taxon>Orobanchaceae</taxon>
        <taxon>Pedicularideae</taxon>
        <taxon>Castillejinae</taxon>
        <taxon>Castilleja</taxon>
    </lineage>
</organism>
<evidence type="ECO:0000256" key="3">
    <source>
        <dbReference type="ARBA" id="ARBA00023125"/>
    </source>
</evidence>
<feature type="region of interest" description="Disordered" evidence="8">
    <location>
        <begin position="606"/>
        <end position="640"/>
    </location>
</feature>
<dbReference type="Pfam" id="PF14223">
    <property type="entry name" value="Retrotran_gag_2"/>
    <property type="match status" value="1"/>
</dbReference>
<dbReference type="GO" id="GO:0000976">
    <property type="term" value="F:transcription cis-regulatory region binding"/>
    <property type="evidence" value="ECO:0007669"/>
    <property type="project" value="UniProtKB-ARBA"/>
</dbReference>
<keyword evidence="5" id="KW-0804">Transcription</keyword>
<evidence type="ECO:0000256" key="1">
    <source>
        <dbReference type="ARBA" id="ARBA00004123"/>
    </source>
</evidence>
<dbReference type="PROSITE" id="PS50158">
    <property type="entry name" value="ZF_CCHC"/>
    <property type="match status" value="1"/>
</dbReference>
<dbReference type="Pfam" id="PF02365">
    <property type="entry name" value="NAM"/>
    <property type="match status" value="1"/>
</dbReference>
<dbReference type="GO" id="GO:0005634">
    <property type="term" value="C:nucleus"/>
    <property type="evidence" value="ECO:0007669"/>
    <property type="project" value="UniProtKB-SubCell"/>
</dbReference>
<gene>
    <name evidence="11" type="ORF">CASFOL_032504</name>
</gene>
<feature type="compositionally biased region" description="Basic residues" evidence="8">
    <location>
        <begin position="217"/>
        <end position="226"/>
    </location>
</feature>
<accession>A0ABD3C2H9</accession>
<feature type="region of interest" description="Disordered" evidence="8">
    <location>
        <begin position="205"/>
        <end position="229"/>
    </location>
</feature>
<dbReference type="GO" id="GO:0008270">
    <property type="term" value="F:zinc ion binding"/>
    <property type="evidence" value="ECO:0007669"/>
    <property type="project" value="UniProtKB-KW"/>
</dbReference>
<dbReference type="InterPro" id="IPR001878">
    <property type="entry name" value="Znf_CCHC"/>
</dbReference>
<dbReference type="SUPFAM" id="SSF101941">
    <property type="entry name" value="NAC domain"/>
    <property type="match status" value="1"/>
</dbReference>
<evidence type="ECO:0000313" key="12">
    <source>
        <dbReference type="Proteomes" id="UP001632038"/>
    </source>
</evidence>
<keyword evidence="2" id="KW-0805">Transcription regulation</keyword>
<protein>
    <submittedName>
        <fullName evidence="11">Uncharacterized protein</fullName>
    </submittedName>
</protein>
<keyword evidence="7" id="KW-0863">Zinc-finger</keyword>
<reference evidence="12" key="1">
    <citation type="journal article" date="2024" name="IScience">
        <title>Strigolactones Initiate the Formation of Haustorium-like Structures in Castilleja.</title>
        <authorList>
            <person name="Buerger M."/>
            <person name="Peterson D."/>
            <person name="Chory J."/>
        </authorList>
    </citation>
    <scope>NUCLEOTIDE SEQUENCE [LARGE SCALE GENOMIC DNA]</scope>
</reference>
<keyword evidence="12" id="KW-1185">Reference proteome</keyword>
<keyword evidence="7" id="KW-0862">Zinc</keyword>
<name>A0ABD3C2H9_9LAMI</name>
<evidence type="ECO:0000313" key="11">
    <source>
        <dbReference type="EMBL" id="KAL3623688.1"/>
    </source>
</evidence>
<evidence type="ECO:0000256" key="7">
    <source>
        <dbReference type="PROSITE-ProRule" id="PRU00047"/>
    </source>
</evidence>
<dbReference type="Pfam" id="PF00098">
    <property type="entry name" value="zf-CCHC"/>
    <property type="match status" value="1"/>
</dbReference>
<keyword evidence="3" id="KW-0238">DNA-binding</keyword>
<dbReference type="PROSITE" id="PS51005">
    <property type="entry name" value="NAC"/>
    <property type="match status" value="1"/>
</dbReference>
<evidence type="ECO:0000259" key="9">
    <source>
        <dbReference type="PROSITE" id="PS50158"/>
    </source>
</evidence>
<keyword evidence="7" id="KW-0479">Metal-binding</keyword>
<comment type="subcellular location">
    <subcellularLocation>
        <location evidence="1">Nucleus</location>
    </subcellularLocation>
</comment>
<evidence type="ECO:0000256" key="6">
    <source>
        <dbReference type="ARBA" id="ARBA00023242"/>
    </source>
</evidence>